<comment type="caution">
    <text evidence="2">The sequence shown here is derived from an EMBL/GenBank/DDBJ whole genome shotgun (WGS) entry which is preliminary data.</text>
</comment>
<accession>A0AAV6J0G8</accession>
<proteinExistence type="predicted"/>
<organism evidence="2 3">
    <name type="scientific">Rhododendron griersonianum</name>
    <dbReference type="NCBI Taxonomy" id="479676"/>
    <lineage>
        <taxon>Eukaryota</taxon>
        <taxon>Viridiplantae</taxon>
        <taxon>Streptophyta</taxon>
        <taxon>Embryophyta</taxon>
        <taxon>Tracheophyta</taxon>
        <taxon>Spermatophyta</taxon>
        <taxon>Magnoliopsida</taxon>
        <taxon>eudicotyledons</taxon>
        <taxon>Gunneridae</taxon>
        <taxon>Pentapetalae</taxon>
        <taxon>asterids</taxon>
        <taxon>Ericales</taxon>
        <taxon>Ericaceae</taxon>
        <taxon>Ericoideae</taxon>
        <taxon>Rhodoreae</taxon>
        <taxon>Rhododendron</taxon>
    </lineage>
</organism>
<reference evidence="2" key="1">
    <citation type="submission" date="2020-08" db="EMBL/GenBank/DDBJ databases">
        <title>Plant Genome Project.</title>
        <authorList>
            <person name="Zhang R.-G."/>
        </authorList>
    </citation>
    <scope>NUCLEOTIDE SEQUENCE</scope>
    <source>
        <strain evidence="2">WSP0</strain>
        <tissue evidence="2">Leaf</tissue>
    </source>
</reference>
<protein>
    <submittedName>
        <fullName evidence="2">Uncharacterized protein</fullName>
    </submittedName>
</protein>
<gene>
    <name evidence="2" type="ORF">RHGRI_026785</name>
</gene>
<dbReference type="Proteomes" id="UP000823749">
    <property type="component" value="Chromosome 9"/>
</dbReference>
<evidence type="ECO:0000313" key="3">
    <source>
        <dbReference type="Proteomes" id="UP000823749"/>
    </source>
</evidence>
<keyword evidence="3" id="KW-1185">Reference proteome</keyword>
<dbReference type="EMBL" id="JACTNZ010000009">
    <property type="protein sequence ID" value="KAG5532264.1"/>
    <property type="molecule type" value="Genomic_DNA"/>
</dbReference>
<evidence type="ECO:0000256" key="1">
    <source>
        <dbReference type="SAM" id="MobiDB-lite"/>
    </source>
</evidence>
<feature type="region of interest" description="Disordered" evidence="1">
    <location>
        <begin position="18"/>
        <end position="96"/>
    </location>
</feature>
<sequence length="132" mass="15074">MGLKDLKNKILVLVLGWKKSKDESVDRKPPAKPDEVKDQEGKDEDGDQNKSREESTTSNITEKTKGVSVNDEDSSSGPSQEADGAPTYASQQHYQDQGMEWRRYWRHASSGDHNWQENMNNDIVNDFFKPPY</sequence>
<evidence type="ECO:0000313" key="2">
    <source>
        <dbReference type="EMBL" id="KAG5532264.1"/>
    </source>
</evidence>
<dbReference type="AlphaFoldDB" id="A0AAV6J0G8"/>
<feature type="compositionally biased region" description="Basic and acidic residues" evidence="1">
    <location>
        <begin position="19"/>
        <end position="40"/>
    </location>
</feature>
<name>A0AAV6J0G8_9ERIC</name>